<keyword evidence="3" id="KW-0378">Hydrolase</keyword>
<dbReference type="GO" id="GO:0005525">
    <property type="term" value="F:GTP binding"/>
    <property type="evidence" value="ECO:0007669"/>
    <property type="project" value="UniProtKB-UniRule"/>
</dbReference>
<dbReference type="GO" id="GO:0019843">
    <property type="term" value="F:rRNA binding"/>
    <property type="evidence" value="ECO:0007669"/>
    <property type="project" value="UniProtKB-KW"/>
</dbReference>
<dbReference type="CDD" id="cd01854">
    <property type="entry name" value="YjeQ_EngC"/>
    <property type="match status" value="1"/>
</dbReference>
<feature type="binding site" evidence="3">
    <location>
        <begin position="124"/>
        <end position="127"/>
    </location>
    <ligand>
        <name>GTP</name>
        <dbReference type="ChEBI" id="CHEBI:37565"/>
    </ligand>
</feature>
<dbReference type="PANTHER" id="PTHR32120">
    <property type="entry name" value="SMALL RIBOSOMAL SUBUNIT BIOGENESIS GTPASE RSGA"/>
    <property type="match status" value="1"/>
</dbReference>
<accession>A0A660HMV6</accession>
<dbReference type="GO" id="GO:0046872">
    <property type="term" value="F:metal ion binding"/>
    <property type="evidence" value="ECO:0007669"/>
    <property type="project" value="UniProtKB-KW"/>
</dbReference>
<dbReference type="OrthoDB" id="9809485at2"/>
<keyword evidence="1 3" id="KW-0547">Nucleotide-binding</keyword>
<dbReference type="GO" id="GO:0003924">
    <property type="term" value="F:GTPase activity"/>
    <property type="evidence" value="ECO:0007669"/>
    <property type="project" value="UniProtKB-UniRule"/>
</dbReference>
<gene>
    <name evidence="3 6" type="primary">rsgA</name>
    <name evidence="6" type="ORF">CWO85_02480</name>
</gene>
<protein>
    <recommendedName>
        <fullName evidence="3">Small ribosomal subunit biogenesis GTPase RsgA</fullName>
        <ecNumber evidence="3">3.6.1.-</ecNumber>
    </recommendedName>
</protein>
<dbReference type="HAMAP" id="MF_01820">
    <property type="entry name" value="GTPase_RsgA"/>
    <property type="match status" value="1"/>
</dbReference>
<reference evidence="6 7" key="1">
    <citation type="journal article" date="2018" name="BMC Genomics">
        <title>Comparative genome analysis of jujube witches'-broom Phytoplasma, an obligate pathogen that causes jujube witches'-broom disease.</title>
        <authorList>
            <person name="Wang J."/>
            <person name="Song L."/>
            <person name="Jiao Q."/>
            <person name="Yang S."/>
            <person name="Gao R."/>
            <person name="Lu X."/>
            <person name="Zhou G."/>
        </authorList>
    </citation>
    <scope>NUCLEOTIDE SEQUENCE [LARGE SCALE GENOMIC DNA]</scope>
    <source>
        <strain evidence="6">Jwb-nky</strain>
    </source>
</reference>
<organism evidence="6 7">
    <name type="scientific">Ziziphus jujuba witches'-broom phytoplasma</name>
    <dbReference type="NCBI Taxonomy" id="135727"/>
    <lineage>
        <taxon>Bacteria</taxon>
        <taxon>Bacillati</taxon>
        <taxon>Mycoplasmatota</taxon>
        <taxon>Mollicutes</taxon>
        <taxon>Acholeplasmatales</taxon>
        <taxon>Acholeplasmataceae</taxon>
        <taxon>Candidatus Phytoplasma</taxon>
        <taxon>16SrV (Elm yellows group)</taxon>
    </lineage>
</organism>
<evidence type="ECO:0000256" key="3">
    <source>
        <dbReference type="HAMAP-Rule" id="MF_01820"/>
    </source>
</evidence>
<comment type="subcellular location">
    <subcellularLocation>
        <location evidence="3">Cytoplasm</location>
    </subcellularLocation>
</comment>
<sequence>MRKGIVIEFLIKEYLLIDLETKQQINAQVRGKIKYYNFKKETNNDLEYSKIKIGDLVLYETKDNQFFIDSILPRSNSLNRPNISNITQVFLVFSLVKPKFHFKLLDKFLLILKKFKLKIILIFTKIDLISEPELILFRDKISYYKKFFPIYYIDSKNRFGLDPLYNLFTNEITILAGQTGVGKSTLINALTSLNLKTQEISEYLNRGKHTTKNSKLFFFHEGYIADTPGFSKLDLLDFKIEEVKNFYDDFLIFADQCFFNYSCLHINEKKCKIKEAYQEGLISSIRYHNYLSFIKEISEKKKNKN</sequence>
<dbReference type="AlphaFoldDB" id="A0A660HMV6"/>
<feature type="binding site" evidence="3">
    <location>
        <position position="271"/>
    </location>
    <ligand>
        <name>Zn(2+)</name>
        <dbReference type="ChEBI" id="CHEBI:29105"/>
    </ligand>
</feature>
<dbReference type="Gene3D" id="3.40.50.300">
    <property type="entry name" value="P-loop containing nucleotide triphosphate hydrolases"/>
    <property type="match status" value="1"/>
</dbReference>
<comment type="subunit">
    <text evidence="3">Monomer. Associates with 30S ribosomal subunit, binds 16S rRNA.</text>
</comment>
<feature type="binding site" evidence="3">
    <location>
        <position position="257"/>
    </location>
    <ligand>
        <name>Zn(2+)</name>
        <dbReference type="ChEBI" id="CHEBI:29105"/>
    </ligand>
</feature>
<keyword evidence="3" id="KW-0690">Ribosome biogenesis</keyword>
<evidence type="ECO:0000259" key="4">
    <source>
        <dbReference type="PROSITE" id="PS50936"/>
    </source>
</evidence>
<dbReference type="InterPro" id="IPR027417">
    <property type="entry name" value="P-loop_NTPase"/>
</dbReference>
<evidence type="ECO:0000256" key="1">
    <source>
        <dbReference type="ARBA" id="ARBA00022741"/>
    </source>
</evidence>
<keyword evidence="3" id="KW-0963">Cytoplasm</keyword>
<feature type="domain" description="EngC GTPase" evidence="4">
    <location>
        <begin position="84"/>
        <end position="231"/>
    </location>
</feature>
<evidence type="ECO:0000256" key="2">
    <source>
        <dbReference type="ARBA" id="ARBA00023134"/>
    </source>
</evidence>
<evidence type="ECO:0000259" key="5">
    <source>
        <dbReference type="PROSITE" id="PS51721"/>
    </source>
</evidence>
<dbReference type="PROSITE" id="PS51721">
    <property type="entry name" value="G_CP"/>
    <property type="match status" value="1"/>
</dbReference>
<dbReference type="InterPro" id="IPR030378">
    <property type="entry name" value="G_CP_dom"/>
</dbReference>
<feature type="binding site" evidence="3">
    <location>
        <begin position="177"/>
        <end position="185"/>
    </location>
    <ligand>
        <name>GTP</name>
        <dbReference type="ChEBI" id="CHEBI:37565"/>
    </ligand>
</feature>
<dbReference type="Gene3D" id="1.10.40.50">
    <property type="entry name" value="Probable gtpase engc, domain 3"/>
    <property type="match status" value="1"/>
</dbReference>
<proteinExistence type="inferred from homology"/>
<comment type="similarity">
    <text evidence="3">Belongs to the TRAFAC class YlqF/YawG GTPase family. RsgA subfamily.</text>
</comment>
<dbReference type="RefSeq" id="WP_121464067.1">
    <property type="nucleotide sequence ID" value="NZ_CP025121.1"/>
</dbReference>
<dbReference type="EC" id="3.6.1.-" evidence="3"/>
<evidence type="ECO:0000313" key="6">
    <source>
        <dbReference type="EMBL" id="AYJ01355.1"/>
    </source>
</evidence>
<keyword evidence="3" id="KW-0479">Metal-binding</keyword>
<comment type="function">
    <text evidence="3">One of several proteins that assist in the late maturation steps of the functional core of the 30S ribosomal subunit. Helps release RbfA from mature subunits. May play a role in the assembly of ribosomal proteins into the subunit. Circularly permuted GTPase that catalyzes slow GTP hydrolysis, GTPase activity is stimulated by the 30S ribosomal subunit.</text>
</comment>
<dbReference type="Proteomes" id="UP000272462">
    <property type="component" value="Chromosome"/>
</dbReference>
<keyword evidence="2 3" id="KW-0342">GTP-binding</keyword>
<name>A0A660HMV6_ZIZJU</name>
<dbReference type="InterPro" id="IPR010914">
    <property type="entry name" value="RsgA_GTPase_dom"/>
</dbReference>
<feature type="binding site" evidence="3">
    <location>
        <position position="263"/>
    </location>
    <ligand>
        <name>Zn(2+)</name>
        <dbReference type="ChEBI" id="CHEBI:29105"/>
    </ligand>
</feature>
<keyword evidence="3" id="KW-0694">RNA-binding</keyword>
<dbReference type="Pfam" id="PF03193">
    <property type="entry name" value="RsgA_GTPase"/>
    <property type="match status" value="1"/>
</dbReference>
<dbReference type="NCBIfam" id="TIGR00157">
    <property type="entry name" value="ribosome small subunit-dependent GTPase A"/>
    <property type="match status" value="1"/>
</dbReference>
<keyword evidence="7" id="KW-1185">Reference proteome</keyword>
<keyword evidence="3" id="KW-0699">rRNA-binding</keyword>
<dbReference type="InterPro" id="IPR004881">
    <property type="entry name" value="Ribosome_biogen_GTPase_RsgA"/>
</dbReference>
<dbReference type="KEGG" id="pzi:CWO85_02480"/>
<dbReference type="PROSITE" id="PS50936">
    <property type="entry name" value="ENGC_GTPASE"/>
    <property type="match status" value="1"/>
</dbReference>
<keyword evidence="3" id="KW-0862">Zinc</keyword>
<dbReference type="GO" id="GO:0005737">
    <property type="term" value="C:cytoplasm"/>
    <property type="evidence" value="ECO:0007669"/>
    <property type="project" value="UniProtKB-SubCell"/>
</dbReference>
<dbReference type="PANTHER" id="PTHR32120:SF11">
    <property type="entry name" value="SMALL RIBOSOMAL SUBUNIT BIOGENESIS GTPASE RSGA 1, MITOCHONDRIAL-RELATED"/>
    <property type="match status" value="1"/>
</dbReference>
<evidence type="ECO:0000313" key="7">
    <source>
        <dbReference type="Proteomes" id="UP000272462"/>
    </source>
</evidence>
<comment type="cofactor">
    <cofactor evidence="3">
        <name>Zn(2+)</name>
        <dbReference type="ChEBI" id="CHEBI:29105"/>
    </cofactor>
    <text evidence="3">Binds 1 zinc ion per subunit.</text>
</comment>
<dbReference type="SUPFAM" id="SSF52540">
    <property type="entry name" value="P-loop containing nucleoside triphosphate hydrolases"/>
    <property type="match status" value="1"/>
</dbReference>
<dbReference type="GO" id="GO:0042274">
    <property type="term" value="P:ribosomal small subunit biogenesis"/>
    <property type="evidence" value="ECO:0007669"/>
    <property type="project" value="UniProtKB-UniRule"/>
</dbReference>
<feature type="binding site" evidence="3">
    <location>
        <position position="265"/>
    </location>
    <ligand>
        <name>Zn(2+)</name>
        <dbReference type="ChEBI" id="CHEBI:29105"/>
    </ligand>
</feature>
<feature type="domain" description="CP-type G" evidence="5">
    <location>
        <begin position="75"/>
        <end position="233"/>
    </location>
</feature>
<dbReference type="EMBL" id="CP025121">
    <property type="protein sequence ID" value="AYJ01355.1"/>
    <property type="molecule type" value="Genomic_DNA"/>
</dbReference>